<dbReference type="PROSITE" id="PS51257">
    <property type="entry name" value="PROKAR_LIPOPROTEIN"/>
    <property type="match status" value="1"/>
</dbReference>
<dbReference type="Proteomes" id="UP000543224">
    <property type="component" value="Unassembled WGS sequence"/>
</dbReference>
<name>A0A6V8P4H6_9ACTN</name>
<dbReference type="PROSITE" id="PS01037">
    <property type="entry name" value="SBP_BACTERIAL_1"/>
    <property type="match status" value="1"/>
</dbReference>
<proteinExistence type="inferred from homology"/>
<dbReference type="GO" id="GO:0015768">
    <property type="term" value="P:maltose transport"/>
    <property type="evidence" value="ECO:0007669"/>
    <property type="project" value="TreeGrafter"/>
</dbReference>
<sequence length="417" mass="45821">MRRYVGILVVLAMATALVLVSLACQAKPAAEEAPEAAEVAKEPVKITYWHFEPREKAGKDVLIQVIDQFNAQNPDIQVELVMIPKDDFNVKLLTAVAAGAGPDASIIDQPLVATYASQGALLSLENYVSQEERDEFVPGALETNYYKGQLYGLPLNFVCVALYYNKTLVPDPPETWDEFLAIAKEVADPDKNIAAIQIPGGGYGAWIWPAFVAAAGGTMLNEDQTKATFNDEAGQAALQLWVDLIKLSPKHIREAADAFPAGHLAFLVSGPWEYEGWRVNYPDFKDYGITLIPKKVKYATNIGGQNLVVYSSSKYPDQAVKLLKFLTSDEIQAMPNFVFEGNPSKKALKDLYKDDPDHQAFSEQLQYATPRPTVVNWIKINDEVIATAIDRAFAGEPVKQVLDEAAEQANAILATEP</sequence>
<evidence type="ECO:0000313" key="8">
    <source>
        <dbReference type="Proteomes" id="UP000591948"/>
    </source>
</evidence>
<dbReference type="PANTHER" id="PTHR30061">
    <property type="entry name" value="MALTOSE-BINDING PERIPLASMIC PROTEIN"/>
    <property type="match status" value="1"/>
</dbReference>
<dbReference type="EMBL" id="BLRX01000024">
    <property type="protein sequence ID" value="GFP24923.1"/>
    <property type="molecule type" value="Genomic_DNA"/>
</dbReference>
<keyword evidence="8" id="KW-1185">Reference proteome</keyword>
<dbReference type="GO" id="GO:0055085">
    <property type="term" value="P:transmembrane transport"/>
    <property type="evidence" value="ECO:0007669"/>
    <property type="project" value="InterPro"/>
</dbReference>
<dbReference type="PANTHER" id="PTHR30061:SF50">
    <property type="entry name" value="MALTOSE_MALTODEXTRIN-BINDING PERIPLASMIC PROTEIN"/>
    <property type="match status" value="1"/>
</dbReference>
<keyword evidence="6" id="KW-0762">Sugar transport</keyword>
<dbReference type="RefSeq" id="WP_176233182.1">
    <property type="nucleotide sequence ID" value="NZ_BLRY01000020.1"/>
</dbReference>
<feature type="chain" id="PRO_5044656098" evidence="4">
    <location>
        <begin position="27"/>
        <end position="417"/>
    </location>
</feature>
<keyword evidence="2" id="KW-0813">Transport</keyword>
<dbReference type="InterPro" id="IPR006061">
    <property type="entry name" value="SBP_1_CS"/>
</dbReference>
<dbReference type="Proteomes" id="UP000591948">
    <property type="component" value="Unassembled WGS sequence"/>
</dbReference>
<dbReference type="SUPFAM" id="SSF53850">
    <property type="entry name" value="Periplasmic binding protein-like II"/>
    <property type="match status" value="1"/>
</dbReference>
<evidence type="ECO:0000313" key="6">
    <source>
        <dbReference type="EMBL" id="GFP27193.1"/>
    </source>
</evidence>
<evidence type="ECO:0000313" key="5">
    <source>
        <dbReference type="EMBL" id="GFP24923.1"/>
    </source>
</evidence>
<keyword evidence="3 4" id="KW-0732">Signal</keyword>
<comment type="caution">
    <text evidence="6">The sequence shown here is derived from an EMBL/GenBank/DDBJ whole genome shotgun (WGS) entry which is preliminary data.</text>
</comment>
<evidence type="ECO:0000256" key="4">
    <source>
        <dbReference type="SAM" id="SignalP"/>
    </source>
</evidence>
<dbReference type="EMBL" id="BLRY01000020">
    <property type="protein sequence ID" value="GFP27193.1"/>
    <property type="molecule type" value="Genomic_DNA"/>
</dbReference>
<evidence type="ECO:0000256" key="3">
    <source>
        <dbReference type="ARBA" id="ARBA00022729"/>
    </source>
</evidence>
<comment type="similarity">
    <text evidence="1">Belongs to the bacterial solute-binding protein 1 family.</text>
</comment>
<evidence type="ECO:0000256" key="1">
    <source>
        <dbReference type="ARBA" id="ARBA00008520"/>
    </source>
</evidence>
<dbReference type="GO" id="GO:1901982">
    <property type="term" value="F:maltose binding"/>
    <property type="evidence" value="ECO:0007669"/>
    <property type="project" value="TreeGrafter"/>
</dbReference>
<protein>
    <submittedName>
        <fullName evidence="6">Multiple sugar transport system substrate-binding protein</fullName>
    </submittedName>
</protein>
<reference evidence="7 8" key="1">
    <citation type="journal article" date="2020" name="Front. Microbiol.">
        <title>Single-cell genomics of novel Actinobacteria with the Wood-Ljungdahl pathway discovered in a serpentinizing system.</title>
        <authorList>
            <person name="Merino N."/>
            <person name="Kawai M."/>
            <person name="Boyd E.S."/>
            <person name="Colman D.R."/>
            <person name="McGlynn S.E."/>
            <person name="Nealson K.H."/>
            <person name="Kurokawa K."/>
            <person name="Hongoh Y."/>
        </authorList>
    </citation>
    <scope>NUCLEOTIDE SEQUENCE [LARGE SCALE GENOMIC DNA]</scope>
    <source>
        <strain evidence="5 7">S25</strain>
        <strain evidence="6 8">S33</strain>
    </source>
</reference>
<dbReference type="AlphaFoldDB" id="A0A6V8P4H6"/>
<dbReference type="Pfam" id="PF01547">
    <property type="entry name" value="SBP_bac_1"/>
    <property type="match status" value="1"/>
</dbReference>
<dbReference type="GO" id="GO:0055052">
    <property type="term" value="C:ATP-binding cassette (ABC) transporter complex, substrate-binding subunit-containing"/>
    <property type="evidence" value="ECO:0007669"/>
    <property type="project" value="TreeGrafter"/>
</dbReference>
<feature type="signal peptide" evidence="4">
    <location>
        <begin position="1"/>
        <end position="26"/>
    </location>
</feature>
<organism evidence="6 8">
    <name type="scientific">Candidatus Hakubella thermalkaliphila</name>
    <dbReference type="NCBI Taxonomy" id="2754717"/>
    <lineage>
        <taxon>Bacteria</taxon>
        <taxon>Bacillati</taxon>
        <taxon>Actinomycetota</taxon>
        <taxon>Actinomycetota incertae sedis</taxon>
        <taxon>Candidatus Hakubellales</taxon>
        <taxon>Candidatus Hakubellaceae</taxon>
        <taxon>Candidatus Hakubella</taxon>
    </lineage>
</organism>
<gene>
    <name evidence="5" type="ORF">HKBW3S25_00361</name>
    <name evidence="6" type="ORF">HKBW3S33_00607</name>
</gene>
<dbReference type="GO" id="GO:0042956">
    <property type="term" value="P:maltodextrin transmembrane transport"/>
    <property type="evidence" value="ECO:0007669"/>
    <property type="project" value="TreeGrafter"/>
</dbReference>
<dbReference type="CDD" id="cd14748">
    <property type="entry name" value="PBP2_UgpB"/>
    <property type="match status" value="1"/>
</dbReference>
<evidence type="ECO:0000256" key="2">
    <source>
        <dbReference type="ARBA" id="ARBA00022448"/>
    </source>
</evidence>
<dbReference type="Gene3D" id="3.40.190.10">
    <property type="entry name" value="Periplasmic binding protein-like II"/>
    <property type="match status" value="2"/>
</dbReference>
<dbReference type="InterPro" id="IPR006059">
    <property type="entry name" value="SBP"/>
</dbReference>
<evidence type="ECO:0000313" key="7">
    <source>
        <dbReference type="Proteomes" id="UP000543224"/>
    </source>
</evidence>
<accession>A0A6V8P4H6</accession>